<keyword evidence="2" id="KW-1185">Reference proteome</keyword>
<dbReference type="EMBL" id="JAPDRQ010000219">
    <property type="protein sequence ID" value="KAJ9652089.1"/>
    <property type="molecule type" value="Genomic_DNA"/>
</dbReference>
<comment type="caution">
    <text evidence="1">The sequence shown here is derived from an EMBL/GenBank/DDBJ whole genome shotgun (WGS) entry which is preliminary data.</text>
</comment>
<dbReference type="Proteomes" id="UP001172386">
    <property type="component" value="Unassembled WGS sequence"/>
</dbReference>
<accession>A0ACC2ZWR2</accession>
<proteinExistence type="predicted"/>
<reference evidence="1" key="1">
    <citation type="submission" date="2022-10" db="EMBL/GenBank/DDBJ databases">
        <title>Culturing micro-colonial fungi from biological soil crusts in the Mojave desert and describing Neophaeococcomyces mojavensis, and introducing the new genera and species Taxawa tesnikishii.</title>
        <authorList>
            <person name="Kurbessoian T."/>
            <person name="Stajich J.E."/>
        </authorList>
    </citation>
    <scope>NUCLEOTIDE SEQUENCE</scope>
    <source>
        <strain evidence="1">JES_112</strain>
    </source>
</reference>
<organism evidence="1 2">
    <name type="scientific">Neophaeococcomyces mojaviensis</name>
    <dbReference type="NCBI Taxonomy" id="3383035"/>
    <lineage>
        <taxon>Eukaryota</taxon>
        <taxon>Fungi</taxon>
        <taxon>Dikarya</taxon>
        <taxon>Ascomycota</taxon>
        <taxon>Pezizomycotina</taxon>
        <taxon>Eurotiomycetes</taxon>
        <taxon>Chaetothyriomycetidae</taxon>
        <taxon>Chaetothyriales</taxon>
        <taxon>Chaetothyriales incertae sedis</taxon>
        <taxon>Neophaeococcomyces</taxon>
    </lineage>
</organism>
<evidence type="ECO:0000313" key="1">
    <source>
        <dbReference type="EMBL" id="KAJ9652089.1"/>
    </source>
</evidence>
<name>A0ACC2ZWR2_9EURO</name>
<sequence>MENIGSPGDREMIFETDIPLEEDIVAELEEFILLGRLGIVDEAVQLLQNVLWRHLRFFPVLAEAAAFLLEHELWAQFQALLEELDLRKIQFEDHDEVDFIDVLHVLHSIVKEDRLPKNFTSERLDFLKKQNGEIYHSPLQMQKIEILAYIATRDHELNAQQSKSFFWKHFDALIKR</sequence>
<protein>
    <submittedName>
        <fullName evidence="1">Uncharacterized protein</fullName>
    </submittedName>
</protein>
<evidence type="ECO:0000313" key="2">
    <source>
        <dbReference type="Proteomes" id="UP001172386"/>
    </source>
</evidence>
<gene>
    <name evidence="1" type="ORF">H2198_008675</name>
</gene>